<evidence type="ECO:0000256" key="4">
    <source>
        <dbReference type="ARBA" id="ARBA00023136"/>
    </source>
</evidence>
<feature type="transmembrane region" description="Helical" evidence="5">
    <location>
        <begin position="54"/>
        <end position="75"/>
    </location>
</feature>
<proteinExistence type="predicted"/>
<dbReference type="EMBL" id="VOAV01000018">
    <property type="protein sequence ID" value="TWO29138.1"/>
    <property type="molecule type" value="Genomic_DNA"/>
</dbReference>
<evidence type="ECO:0000256" key="1">
    <source>
        <dbReference type="ARBA" id="ARBA00004167"/>
    </source>
</evidence>
<feature type="domain" description="Bacterial virulence protein VirB8" evidence="6">
    <location>
        <begin position="41"/>
        <end position="247"/>
    </location>
</feature>
<dbReference type="PIRSF" id="PIRSF003299">
    <property type="entry name" value="VirB8_PtlE"/>
    <property type="match status" value="1"/>
</dbReference>
<comment type="caution">
    <text evidence="7">The sequence shown here is derived from an EMBL/GenBank/DDBJ whole genome shotgun (WGS) entry which is preliminary data.</text>
</comment>
<gene>
    <name evidence="7" type="ORF">XK09_04000</name>
</gene>
<reference evidence="7 8" key="1">
    <citation type="submission" date="2019-07" db="EMBL/GenBank/DDBJ databases">
        <title>Rapid identification of Enteric Bacteria from Whole Genome Sequences (WGS) using Average Nucleotide Identity (ANI).</title>
        <authorList>
            <person name="Lane C."/>
        </authorList>
    </citation>
    <scope>NUCLEOTIDE SEQUENCE [LARGE SCALE GENOMIC DNA]</scope>
    <source>
        <strain evidence="7 8">2013D-9588</strain>
    </source>
</reference>
<dbReference type="SUPFAM" id="SSF54427">
    <property type="entry name" value="NTF2-like"/>
    <property type="match status" value="1"/>
</dbReference>
<dbReference type="InterPro" id="IPR007430">
    <property type="entry name" value="VirB8"/>
</dbReference>
<keyword evidence="8" id="KW-1185">Reference proteome</keyword>
<organism evidence="7 8">
    <name type="scientific">Campylobacter lanienae</name>
    <dbReference type="NCBI Taxonomy" id="75658"/>
    <lineage>
        <taxon>Bacteria</taxon>
        <taxon>Pseudomonadati</taxon>
        <taxon>Campylobacterota</taxon>
        <taxon>Epsilonproteobacteria</taxon>
        <taxon>Campylobacterales</taxon>
        <taxon>Campylobacteraceae</taxon>
        <taxon>Campylobacter</taxon>
    </lineage>
</organism>
<comment type="subcellular location">
    <subcellularLocation>
        <location evidence="1">Membrane</location>
        <topology evidence="1">Single-pass membrane protein</topology>
    </subcellularLocation>
</comment>
<dbReference type="InterPro" id="IPR032710">
    <property type="entry name" value="NTF2-like_dom_sf"/>
</dbReference>
<sequence>MEKSVKSKFGFTKFSNKSNNANKADLSSFSNDDKEALSYNSNIRYLIEVSNKRAWLISFIFGLIAFISVIAVALLTPLKQSIPYVIRVDNVSGMVDIISKLDDEITIIKDSEALDKYFTANYVKLREQYYWNILEQDYYNVQVFSTNRIIADYQALYQGQNSRLEKYKNSTEIEIQIISVVLTKSAGESIATIRFNEIEKNLQSGTSKTKTKVATMAYEYVKNLDTEKERILNPLGFKVNTYRIDSEITR</sequence>
<evidence type="ECO:0000313" key="7">
    <source>
        <dbReference type="EMBL" id="TWO29138.1"/>
    </source>
</evidence>
<keyword evidence="4 5" id="KW-0472">Membrane</keyword>
<dbReference type="InterPro" id="IPR026264">
    <property type="entry name" value="VirB8/PtlE"/>
</dbReference>
<accession>A0ABY3G838</accession>
<keyword evidence="3 5" id="KW-1133">Transmembrane helix</keyword>
<dbReference type="CDD" id="cd16424">
    <property type="entry name" value="VirB8"/>
    <property type="match status" value="1"/>
</dbReference>
<dbReference type="Gene3D" id="3.10.450.230">
    <property type="entry name" value="VirB8 protein"/>
    <property type="match status" value="1"/>
</dbReference>
<evidence type="ECO:0000256" key="5">
    <source>
        <dbReference type="SAM" id="Phobius"/>
    </source>
</evidence>
<dbReference type="Proteomes" id="UP000321599">
    <property type="component" value="Unassembled WGS sequence"/>
</dbReference>
<evidence type="ECO:0000256" key="2">
    <source>
        <dbReference type="ARBA" id="ARBA00022692"/>
    </source>
</evidence>
<evidence type="ECO:0000313" key="8">
    <source>
        <dbReference type="Proteomes" id="UP000321599"/>
    </source>
</evidence>
<evidence type="ECO:0000256" key="3">
    <source>
        <dbReference type="ARBA" id="ARBA00022989"/>
    </source>
</evidence>
<evidence type="ECO:0000259" key="6">
    <source>
        <dbReference type="Pfam" id="PF04335"/>
    </source>
</evidence>
<keyword evidence="2 5" id="KW-0812">Transmembrane</keyword>
<protein>
    <submittedName>
        <fullName evidence="7">Type IV secretion system protein</fullName>
    </submittedName>
</protein>
<name>A0ABY3G838_9BACT</name>
<dbReference type="Pfam" id="PF04335">
    <property type="entry name" value="VirB8"/>
    <property type="match status" value="1"/>
</dbReference>